<name>A0AAN7QLE8_9MYRT</name>
<dbReference type="AlphaFoldDB" id="A0AAN7QLE8"/>
<keyword evidence="4" id="KW-0378">Hydrolase</keyword>
<accession>A0AAN7QLE8</accession>
<dbReference type="GO" id="GO:0042545">
    <property type="term" value="P:cell wall modification"/>
    <property type="evidence" value="ECO:0007669"/>
    <property type="project" value="InterPro"/>
</dbReference>
<dbReference type="GO" id="GO:0045490">
    <property type="term" value="P:pectin catabolic process"/>
    <property type="evidence" value="ECO:0007669"/>
    <property type="project" value="TreeGrafter"/>
</dbReference>
<reference evidence="8 9" key="1">
    <citation type="journal article" date="2023" name="Hortic Res">
        <title>Pangenome of water caltrop reveals structural variations and asymmetric subgenome divergence after allopolyploidization.</title>
        <authorList>
            <person name="Zhang X."/>
            <person name="Chen Y."/>
            <person name="Wang L."/>
            <person name="Yuan Y."/>
            <person name="Fang M."/>
            <person name="Shi L."/>
            <person name="Lu R."/>
            <person name="Comes H.P."/>
            <person name="Ma Y."/>
            <person name="Chen Y."/>
            <person name="Huang G."/>
            <person name="Zhou Y."/>
            <person name="Zheng Z."/>
            <person name="Qiu Y."/>
        </authorList>
    </citation>
    <scope>NUCLEOTIDE SEQUENCE [LARGE SCALE GENOMIC DNA]</scope>
    <source>
        <tissue evidence="8">Roots</tissue>
    </source>
</reference>
<dbReference type="InterPro" id="IPR011050">
    <property type="entry name" value="Pectin_lyase_fold/virulence"/>
</dbReference>
<proteinExistence type="inferred from homology"/>
<dbReference type="EC" id="3.1.1.11" evidence="3"/>
<evidence type="ECO:0000259" key="7">
    <source>
        <dbReference type="Pfam" id="PF01095"/>
    </source>
</evidence>
<feature type="compositionally biased region" description="Polar residues" evidence="6">
    <location>
        <begin position="32"/>
        <end position="43"/>
    </location>
</feature>
<keyword evidence="5" id="KW-0063">Aspartyl esterase</keyword>
<dbReference type="InterPro" id="IPR012334">
    <property type="entry name" value="Pectin_lyas_fold"/>
</dbReference>
<gene>
    <name evidence="8" type="ORF">SAY87_003701</name>
</gene>
<comment type="pathway">
    <text evidence="1">Glycan metabolism; pectin degradation; 2-dehydro-3-deoxy-D-gluconate from pectin: step 1/5.</text>
</comment>
<evidence type="ECO:0000256" key="3">
    <source>
        <dbReference type="ARBA" id="ARBA00013229"/>
    </source>
</evidence>
<comment type="similarity">
    <text evidence="2">Belongs to the pectinesterase family.</text>
</comment>
<evidence type="ECO:0000256" key="1">
    <source>
        <dbReference type="ARBA" id="ARBA00005184"/>
    </source>
</evidence>
<dbReference type="PANTHER" id="PTHR31321">
    <property type="entry name" value="ACYL-COA THIOESTER HYDROLASE YBHC-RELATED"/>
    <property type="match status" value="1"/>
</dbReference>
<evidence type="ECO:0000313" key="9">
    <source>
        <dbReference type="Proteomes" id="UP001345219"/>
    </source>
</evidence>
<dbReference type="GO" id="GO:0030599">
    <property type="term" value="F:pectinesterase activity"/>
    <property type="evidence" value="ECO:0007669"/>
    <property type="project" value="UniProtKB-EC"/>
</dbReference>
<evidence type="ECO:0000256" key="2">
    <source>
        <dbReference type="ARBA" id="ARBA00008891"/>
    </source>
</evidence>
<dbReference type="EMBL" id="JAXIOK010000006">
    <property type="protein sequence ID" value="KAK4768560.1"/>
    <property type="molecule type" value="Genomic_DNA"/>
</dbReference>
<dbReference type="InterPro" id="IPR000070">
    <property type="entry name" value="Pectinesterase_cat"/>
</dbReference>
<dbReference type="Pfam" id="PF01095">
    <property type="entry name" value="Pectinesterase"/>
    <property type="match status" value="1"/>
</dbReference>
<protein>
    <recommendedName>
        <fullName evidence="3">pectinesterase</fullName>
        <ecNumber evidence="3">3.1.1.11</ecNumber>
    </recommendedName>
</protein>
<feature type="compositionally biased region" description="Low complexity" evidence="6">
    <location>
        <begin position="1"/>
        <end position="12"/>
    </location>
</feature>
<evidence type="ECO:0000256" key="4">
    <source>
        <dbReference type="ARBA" id="ARBA00022801"/>
    </source>
</evidence>
<feature type="domain" description="Pectinesterase catalytic" evidence="7">
    <location>
        <begin position="86"/>
        <end position="280"/>
    </location>
</feature>
<keyword evidence="9" id="KW-1185">Reference proteome</keyword>
<dbReference type="PANTHER" id="PTHR31321:SF134">
    <property type="entry name" value="PECTINESTERASE"/>
    <property type="match status" value="1"/>
</dbReference>
<dbReference type="Gene3D" id="2.160.20.10">
    <property type="entry name" value="Single-stranded right-handed beta-helix, Pectin lyase-like"/>
    <property type="match status" value="1"/>
</dbReference>
<feature type="region of interest" description="Disordered" evidence="6">
    <location>
        <begin position="1"/>
        <end position="43"/>
    </location>
</feature>
<evidence type="ECO:0000313" key="8">
    <source>
        <dbReference type="EMBL" id="KAK4768560.1"/>
    </source>
</evidence>
<organism evidence="8 9">
    <name type="scientific">Trapa incisa</name>
    <dbReference type="NCBI Taxonomy" id="236973"/>
    <lineage>
        <taxon>Eukaryota</taxon>
        <taxon>Viridiplantae</taxon>
        <taxon>Streptophyta</taxon>
        <taxon>Embryophyta</taxon>
        <taxon>Tracheophyta</taxon>
        <taxon>Spermatophyta</taxon>
        <taxon>Magnoliopsida</taxon>
        <taxon>eudicotyledons</taxon>
        <taxon>Gunneridae</taxon>
        <taxon>Pentapetalae</taxon>
        <taxon>rosids</taxon>
        <taxon>malvids</taxon>
        <taxon>Myrtales</taxon>
        <taxon>Lythraceae</taxon>
        <taxon>Trapa</taxon>
    </lineage>
</organism>
<sequence>MGTAPLQPSRSPLAPPPPILHQHPESHRLGSSGEQPMGSNTSEARGLQVPTLLFPSLAFTFFLILGGKLNGKMVSAGIPLKSSGGDHGTVKDTATFTVMADNFMASGISFRNTYNGPIVQAPTMMVYGDKVSFYKCAFIGIQDTLGDMQGRHFYHTCNIEGAVDFIWGFGQSQFHSCSIRSRGALLGGPGYITAQGRQSPQDDGGFVFKYCNILGDGKTYLGRAYSIYARVLFYECSLGGNVVPQGWDPWKSKGEENDTTFCDSTCSGPGSDTSHRVAWMKKLEGPELLHLVSLRLFMDKEGWVEAQPVPPGWMGSRD</sequence>
<dbReference type="SUPFAM" id="SSF51126">
    <property type="entry name" value="Pectin lyase-like"/>
    <property type="match status" value="1"/>
</dbReference>
<comment type="caution">
    <text evidence="8">The sequence shown here is derived from an EMBL/GenBank/DDBJ whole genome shotgun (WGS) entry which is preliminary data.</text>
</comment>
<evidence type="ECO:0000256" key="5">
    <source>
        <dbReference type="ARBA" id="ARBA00023085"/>
    </source>
</evidence>
<dbReference type="Proteomes" id="UP001345219">
    <property type="component" value="Chromosome 3"/>
</dbReference>
<evidence type="ECO:0000256" key="6">
    <source>
        <dbReference type="SAM" id="MobiDB-lite"/>
    </source>
</evidence>